<sequence length="302" mass="32399">MTLKLTGLVPATHTPFTDSGEVNLAVIETQAEHLLRDGIRAVFIAGTTGESHSLTLAERLAITERWLAVTRGTPMQVIVHVGGNSLGDAKTLAAHAQTTGAAAIAALAPSYFKPKSVADLLLWTTPIAAAAPAIPFYFYDIPPLTGVNLPMPDYLEQAAERIPNLAGVKFSNPDLLAYQRCLHLSGGRLDMPWGIDEYLLSALAVGGSGGVGSSYNFAAPLFHRLLAAFGQGDWATARAEQWKAAQWIETLIRFGYMPSARRIMERLGVPVGAPRLPFQSLSADQAKGLDAALEQLGVWSWR</sequence>
<dbReference type="GO" id="GO:0005737">
    <property type="term" value="C:cytoplasm"/>
    <property type="evidence" value="ECO:0007669"/>
    <property type="project" value="UniProtKB-SubCell"/>
</dbReference>
<feature type="active site" description="Proton donor/acceptor" evidence="7">
    <location>
        <position position="139"/>
    </location>
</feature>
<evidence type="ECO:0000256" key="2">
    <source>
        <dbReference type="ARBA" id="ARBA00022490"/>
    </source>
</evidence>
<dbReference type="RefSeq" id="WP_162659532.1">
    <property type="nucleotide sequence ID" value="NZ_LR593887.1"/>
</dbReference>
<evidence type="ECO:0000256" key="5">
    <source>
        <dbReference type="ARBA" id="ARBA00023277"/>
    </source>
</evidence>
<feature type="binding site" evidence="8">
    <location>
        <position position="48"/>
    </location>
    <ligand>
        <name>pyruvate</name>
        <dbReference type="ChEBI" id="CHEBI:15361"/>
    </ligand>
</feature>
<dbReference type="InterPro" id="IPR020624">
    <property type="entry name" value="Schiff_base-form_aldolases_CS"/>
</dbReference>
<feature type="binding site" evidence="8">
    <location>
        <position position="211"/>
    </location>
    <ligand>
        <name>pyruvate</name>
        <dbReference type="ChEBI" id="CHEBI:15361"/>
    </ligand>
</feature>
<dbReference type="PANTHER" id="PTHR12128">
    <property type="entry name" value="DIHYDRODIPICOLINATE SYNTHASE"/>
    <property type="match status" value="1"/>
</dbReference>
<evidence type="ECO:0000256" key="8">
    <source>
        <dbReference type="PIRSR" id="PIRSR001365-2"/>
    </source>
</evidence>
<feature type="active site" description="Schiff-base intermediate with substrate" evidence="7">
    <location>
        <position position="169"/>
    </location>
</feature>
<evidence type="ECO:0000256" key="6">
    <source>
        <dbReference type="PIRNR" id="PIRNR001365"/>
    </source>
</evidence>
<keyword evidence="10" id="KW-1185">Reference proteome</keyword>
<evidence type="ECO:0000256" key="7">
    <source>
        <dbReference type="PIRSR" id="PIRSR001365-1"/>
    </source>
</evidence>
<dbReference type="InParanoid" id="A0A6C2YSZ0"/>
<dbReference type="GO" id="GO:0016829">
    <property type="term" value="F:lyase activity"/>
    <property type="evidence" value="ECO:0007669"/>
    <property type="project" value="UniProtKB-KW"/>
</dbReference>
<dbReference type="PIRSF" id="PIRSF001365">
    <property type="entry name" value="DHDPS"/>
    <property type="match status" value="1"/>
</dbReference>
<dbReference type="KEGG" id="tim:GMBLW1_47460"/>
<dbReference type="PANTHER" id="PTHR12128:SF21">
    <property type="entry name" value="N-ACETYLNEURAMINATE LYASE"/>
    <property type="match status" value="1"/>
</dbReference>
<evidence type="ECO:0000313" key="10">
    <source>
        <dbReference type="Proteomes" id="UP000464378"/>
    </source>
</evidence>
<evidence type="ECO:0000256" key="3">
    <source>
        <dbReference type="ARBA" id="ARBA00023239"/>
    </source>
</evidence>
<keyword evidence="5" id="KW-0119">Carbohydrate metabolism</keyword>
<comment type="similarity">
    <text evidence="6">Belongs to the DapA family.</text>
</comment>
<gene>
    <name evidence="9" type="ORF">GMBLW1_47460</name>
</gene>
<evidence type="ECO:0008006" key="11">
    <source>
        <dbReference type="Google" id="ProtNLM"/>
    </source>
</evidence>
<evidence type="ECO:0000313" key="9">
    <source>
        <dbReference type="EMBL" id="VIP04447.1"/>
    </source>
</evidence>
<proteinExistence type="inferred from homology"/>
<name>A0A6C2YSZ0_9BACT</name>
<dbReference type="Pfam" id="PF00701">
    <property type="entry name" value="DHDPS"/>
    <property type="match status" value="1"/>
</dbReference>
<protein>
    <recommendedName>
        <fullName evidence="11">N-acetylneuraminate lyase</fullName>
    </recommendedName>
</protein>
<dbReference type="InterPro" id="IPR013785">
    <property type="entry name" value="Aldolase_TIM"/>
</dbReference>
<dbReference type="PRINTS" id="PR00146">
    <property type="entry name" value="DHPICSNTHASE"/>
</dbReference>
<dbReference type="Gene3D" id="3.20.20.70">
    <property type="entry name" value="Aldolase class I"/>
    <property type="match status" value="1"/>
</dbReference>
<reference evidence="9" key="1">
    <citation type="submission" date="2019-04" db="EMBL/GenBank/DDBJ databases">
        <authorList>
            <consortium name="Science for Life Laboratories"/>
        </authorList>
    </citation>
    <scope>NUCLEOTIDE SEQUENCE</scope>
    <source>
        <strain evidence="9">MBLW1</strain>
    </source>
</reference>
<dbReference type="PROSITE" id="PS00665">
    <property type="entry name" value="DHDPS_1"/>
    <property type="match status" value="1"/>
</dbReference>
<dbReference type="AlphaFoldDB" id="A0A6C2YSZ0"/>
<dbReference type="Proteomes" id="UP000464378">
    <property type="component" value="Chromosome"/>
</dbReference>
<dbReference type="EMBL" id="LR586016">
    <property type="protein sequence ID" value="VIP04447.1"/>
    <property type="molecule type" value="Genomic_DNA"/>
</dbReference>
<organism evidence="9">
    <name type="scientific">Tuwongella immobilis</name>
    <dbReference type="NCBI Taxonomy" id="692036"/>
    <lineage>
        <taxon>Bacteria</taxon>
        <taxon>Pseudomonadati</taxon>
        <taxon>Planctomycetota</taxon>
        <taxon>Planctomycetia</taxon>
        <taxon>Gemmatales</taxon>
        <taxon>Gemmataceae</taxon>
        <taxon>Tuwongella</taxon>
    </lineage>
</organism>
<dbReference type="InterPro" id="IPR002220">
    <property type="entry name" value="DapA-like"/>
</dbReference>
<keyword evidence="3 6" id="KW-0456">Lyase</keyword>
<keyword evidence="2" id="KW-0963">Cytoplasm</keyword>
<keyword evidence="4" id="KW-0704">Schiff base</keyword>
<evidence type="ECO:0000256" key="1">
    <source>
        <dbReference type="ARBA" id="ARBA00004496"/>
    </source>
</evidence>
<dbReference type="EMBL" id="LR593887">
    <property type="protein sequence ID" value="VTS06256.1"/>
    <property type="molecule type" value="Genomic_DNA"/>
</dbReference>
<evidence type="ECO:0000256" key="4">
    <source>
        <dbReference type="ARBA" id="ARBA00023270"/>
    </source>
</evidence>
<dbReference type="SMART" id="SM01130">
    <property type="entry name" value="DHDPS"/>
    <property type="match status" value="1"/>
</dbReference>
<dbReference type="SUPFAM" id="SSF51569">
    <property type="entry name" value="Aldolase"/>
    <property type="match status" value="1"/>
</dbReference>
<comment type="subcellular location">
    <subcellularLocation>
        <location evidence="1">Cytoplasm</location>
    </subcellularLocation>
</comment>
<accession>A0A6C2YSZ0</accession>